<dbReference type="SUPFAM" id="SSF51197">
    <property type="entry name" value="Clavaminate synthase-like"/>
    <property type="match status" value="1"/>
</dbReference>
<dbReference type="InterPro" id="IPR045109">
    <property type="entry name" value="LSDs-like"/>
</dbReference>
<dbReference type="OrthoDB" id="1667110at2759"/>
<evidence type="ECO:0000313" key="6">
    <source>
        <dbReference type="Proteomes" id="UP000726737"/>
    </source>
</evidence>
<comment type="subcellular location">
    <subcellularLocation>
        <location evidence="1">Nucleus</location>
    </subcellularLocation>
</comment>
<gene>
    <name evidence="5" type="ORF">BG011_009318</name>
</gene>
<dbReference type="PANTHER" id="PTHR12549:SF38">
    <property type="entry name" value="JMJC DOMAIN-CONTAINING HISTONE DEMETHYLASE 2, ISOFORM A"/>
    <property type="match status" value="1"/>
</dbReference>
<dbReference type="GO" id="GO:0046872">
    <property type="term" value="F:metal ion binding"/>
    <property type="evidence" value="ECO:0007669"/>
    <property type="project" value="UniProtKB-KW"/>
</dbReference>
<dbReference type="GO" id="GO:0000785">
    <property type="term" value="C:chromatin"/>
    <property type="evidence" value="ECO:0007669"/>
    <property type="project" value="TreeGrafter"/>
</dbReference>
<dbReference type="EMBL" id="JAAAJA010000822">
    <property type="protein sequence ID" value="KAG0249435.1"/>
    <property type="molecule type" value="Genomic_DNA"/>
</dbReference>
<keyword evidence="3" id="KW-0539">Nucleus</keyword>
<dbReference type="SMART" id="SM00558">
    <property type="entry name" value="JmjC"/>
    <property type="match status" value="1"/>
</dbReference>
<feature type="domain" description="JmjC" evidence="4">
    <location>
        <begin position="46"/>
        <end position="245"/>
    </location>
</feature>
<proteinExistence type="predicted"/>
<name>A0A9P6PPG0_9FUNG</name>
<dbReference type="AlphaFoldDB" id="A0A9P6PPG0"/>
<dbReference type="PANTHER" id="PTHR12549">
    <property type="entry name" value="JMJC DOMAIN-CONTAINING HISTONE DEMETHYLATION PROTEIN"/>
    <property type="match status" value="1"/>
</dbReference>
<reference evidence="5" key="1">
    <citation type="journal article" date="2020" name="Fungal Divers.">
        <title>Resolving the Mortierellaceae phylogeny through synthesis of multi-gene phylogenetics and phylogenomics.</title>
        <authorList>
            <person name="Vandepol N."/>
            <person name="Liber J."/>
            <person name="Desiro A."/>
            <person name="Na H."/>
            <person name="Kennedy M."/>
            <person name="Barry K."/>
            <person name="Grigoriev I.V."/>
            <person name="Miller A.N."/>
            <person name="O'Donnell K."/>
            <person name="Stajich J.E."/>
            <person name="Bonito G."/>
        </authorList>
    </citation>
    <scope>NUCLEOTIDE SEQUENCE</scope>
    <source>
        <strain evidence="5">KOD948</strain>
    </source>
</reference>
<evidence type="ECO:0000256" key="3">
    <source>
        <dbReference type="ARBA" id="ARBA00023242"/>
    </source>
</evidence>
<evidence type="ECO:0000313" key="5">
    <source>
        <dbReference type="EMBL" id="KAG0249435.1"/>
    </source>
</evidence>
<organism evidence="5 6">
    <name type="scientific">Mortierella polycephala</name>
    <dbReference type="NCBI Taxonomy" id="41804"/>
    <lineage>
        <taxon>Eukaryota</taxon>
        <taxon>Fungi</taxon>
        <taxon>Fungi incertae sedis</taxon>
        <taxon>Mucoromycota</taxon>
        <taxon>Mortierellomycotina</taxon>
        <taxon>Mortierellomycetes</taxon>
        <taxon>Mortierellales</taxon>
        <taxon>Mortierellaceae</taxon>
        <taxon>Mortierella</taxon>
    </lineage>
</organism>
<evidence type="ECO:0000259" key="4">
    <source>
        <dbReference type="PROSITE" id="PS51184"/>
    </source>
</evidence>
<keyword evidence="2" id="KW-0479">Metal-binding</keyword>
<dbReference type="GO" id="GO:0031490">
    <property type="term" value="F:chromatin DNA binding"/>
    <property type="evidence" value="ECO:0007669"/>
    <property type="project" value="TreeGrafter"/>
</dbReference>
<protein>
    <recommendedName>
        <fullName evidence="4">JmjC domain-containing protein</fullName>
    </recommendedName>
</protein>
<dbReference type="InterPro" id="IPR003347">
    <property type="entry name" value="JmjC_dom"/>
</dbReference>
<dbReference type="Gene3D" id="2.60.120.650">
    <property type="entry name" value="Cupin"/>
    <property type="match status" value="1"/>
</dbReference>
<dbReference type="PROSITE" id="PS51184">
    <property type="entry name" value="JMJC"/>
    <property type="match status" value="1"/>
</dbReference>
<dbReference type="Proteomes" id="UP000726737">
    <property type="component" value="Unassembled WGS sequence"/>
</dbReference>
<keyword evidence="6" id="KW-1185">Reference proteome</keyword>
<evidence type="ECO:0000256" key="1">
    <source>
        <dbReference type="ARBA" id="ARBA00004123"/>
    </source>
</evidence>
<dbReference type="GO" id="GO:0003712">
    <property type="term" value="F:transcription coregulator activity"/>
    <property type="evidence" value="ECO:0007669"/>
    <property type="project" value="TreeGrafter"/>
</dbReference>
<accession>A0A9P6PPG0</accession>
<dbReference type="GO" id="GO:0032454">
    <property type="term" value="F:histone H3K9 demethylase activity"/>
    <property type="evidence" value="ECO:0007669"/>
    <property type="project" value="InterPro"/>
</dbReference>
<dbReference type="GO" id="GO:0006357">
    <property type="term" value="P:regulation of transcription by RNA polymerase II"/>
    <property type="evidence" value="ECO:0007669"/>
    <property type="project" value="TreeGrafter"/>
</dbReference>
<comment type="caution">
    <text evidence="5">The sequence shown here is derived from an EMBL/GenBank/DDBJ whole genome shotgun (WGS) entry which is preliminary data.</text>
</comment>
<dbReference type="GO" id="GO:0000118">
    <property type="term" value="C:histone deacetylase complex"/>
    <property type="evidence" value="ECO:0007669"/>
    <property type="project" value="TreeGrafter"/>
</dbReference>
<evidence type="ECO:0000256" key="2">
    <source>
        <dbReference type="ARBA" id="ARBA00022723"/>
    </source>
</evidence>
<sequence length="274" mass="31459">MDCVSQELMSMTLNQYFDDFFYAEGDQAVWKMTEWPVGPFQDMMEDLFEDLMLALPMPKYTGPRGIFNLASYFPKGQVGLDLSPKLYPAQGFSHGQTDYGSINLSCEMADAAYICTYTAAPKPSNPRGRVAKGSPTVIWEIFRAEDRALIRLFLEQHFVQNKMSKKITDPFTYHTLYLSPALQQQLFHQTGVRPYRVEQSLGEAIVIPAGCLRQARYTHGSILVGVDFVSPERFTETVRWSKELREFNLRKYRRRLPDTLMAQNVLLYSTLAML</sequence>